<dbReference type="RefSeq" id="WP_420856050.1">
    <property type="nucleotide sequence ID" value="NZ_LJGW01000726.1"/>
</dbReference>
<dbReference type="Proteomes" id="UP000176005">
    <property type="component" value="Unassembled WGS sequence"/>
</dbReference>
<dbReference type="SUPFAM" id="SSF55811">
    <property type="entry name" value="Nudix"/>
    <property type="match status" value="1"/>
</dbReference>
<sequence>MTATTDHGDAGSDSRAASGPSAVTSVRAAALVTTGDGGVLLARTRTASGTSAGAPTGTGTGTGTGIGTGTGTEEPWALPAAEPAAGESLHDAAHRAVTETTGLAPRLGELLTVDWAPGD</sequence>
<dbReference type="EMBL" id="LJGW01000726">
    <property type="protein sequence ID" value="OEV01757.1"/>
    <property type="molecule type" value="Genomic_DNA"/>
</dbReference>
<feature type="compositionally biased region" description="Low complexity" evidence="1">
    <location>
        <begin position="71"/>
        <end position="85"/>
    </location>
</feature>
<dbReference type="AlphaFoldDB" id="A0A1E7KD42"/>
<gene>
    <name evidence="2" type="ORF">AN218_33445</name>
</gene>
<feature type="compositionally biased region" description="Low complexity" evidence="1">
    <location>
        <begin position="42"/>
        <end position="55"/>
    </location>
</feature>
<reference evidence="2 3" key="1">
    <citation type="journal article" date="2016" name="Front. Microbiol.">
        <title>Comparative Genomics Analysis of Streptomyces Species Reveals Their Adaptation to the Marine Environment and Their Diversity at the Genomic Level.</title>
        <authorList>
            <person name="Tian X."/>
            <person name="Zhang Z."/>
            <person name="Yang T."/>
            <person name="Chen M."/>
            <person name="Li J."/>
            <person name="Chen F."/>
            <person name="Yang J."/>
            <person name="Li W."/>
            <person name="Zhang B."/>
            <person name="Zhang Z."/>
            <person name="Wu J."/>
            <person name="Zhang C."/>
            <person name="Long L."/>
            <person name="Xiao J."/>
        </authorList>
    </citation>
    <scope>NUCLEOTIDE SEQUENCE [LARGE SCALE GENOMIC DNA]</scope>
    <source>
        <strain evidence="2 3">SCSIO 10429</strain>
    </source>
</reference>
<feature type="region of interest" description="Disordered" evidence="1">
    <location>
        <begin position="1"/>
        <end position="88"/>
    </location>
</feature>
<evidence type="ECO:0008006" key="4">
    <source>
        <dbReference type="Google" id="ProtNLM"/>
    </source>
</evidence>
<proteinExistence type="predicted"/>
<feature type="non-terminal residue" evidence="2">
    <location>
        <position position="119"/>
    </location>
</feature>
<keyword evidence="3" id="KW-1185">Reference proteome</keyword>
<protein>
    <recommendedName>
        <fullName evidence="4">NUDIX hydrolase</fullName>
    </recommendedName>
</protein>
<feature type="compositionally biased region" description="Basic and acidic residues" evidence="1">
    <location>
        <begin position="1"/>
        <end position="12"/>
    </location>
</feature>
<dbReference type="PATRIC" id="fig|518642.10.peg.362"/>
<dbReference type="InterPro" id="IPR015797">
    <property type="entry name" value="NUDIX_hydrolase-like_dom_sf"/>
</dbReference>
<name>A0A1E7KD42_9ACTN</name>
<feature type="compositionally biased region" description="Gly residues" evidence="1">
    <location>
        <begin position="56"/>
        <end position="70"/>
    </location>
</feature>
<organism evidence="2 3">
    <name type="scientific">Streptomyces nanshensis</name>
    <dbReference type="NCBI Taxonomy" id="518642"/>
    <lineage>
        <taxon>Bacteria</taxon>
        <taxon>Bacillati</taxon>
        <taxon>Actinomycetota</taxon>
        <taxon>Actinomycetes</taxon>
        <taxon>Kitasatosporales</taxon>
        <taxon>Streptomycetaceae</taxon>
        <taxon>Streptomyces</taxon>
    </lineage>
</organism>
<accession>A0A1E7KD42</accession>
<comment type="caution">
    <text evidence="2">The sequence shown here is derived from an EMBL/GenBank/DDBJ whole genome shotgun (WGS) entry which is preliminary data.</text>
</comment>
<evidence type="ECO:0000313" key="2">
    <source>
        <dbReference type="EMBL" id="OEV01757.1"/>
    </source>
</evidence>
<evidence type="ECO:0000313" key="3">
    <source>
        <dbReference type="Proteomes" id="UP000176005"/>
    </source>
</evidence>
<dbReference type="Gene3D" id="3.90.79.10">
    <property type="entry name" value="Nucleoside Triphosphate Pyrophosphohydrolase"/>
    <property type="match status" value="1"/>
</dbReference>
<evidence type="ECO:0000256" key="1">
    <source>
        <dbReference type="SAM" id="MobiDB-lite"/>
    </source>
</evidence>